<dbReference type="Gene3D" id="3.40.50.12780">
    <property type="entry name" value="N-terminal domain of ligase-like"/>
    <property type="match status" value="1"/>
</dbReference>
<evidence type="ECO:0000256" key="3">
    <source>
        <dbReference type="ARBA" id="ARBA00022450"/>
    </source>
</evidence>
<feature type="compositionally biased region" description="Basic and acidic residues" evidence="7">
    <location>
        <begin position="2467"/>
        <end position="2481"/>
    </location>
</feature>
<keyword evidence="3" id="KW-0596">Phosphopantetheine</keyword>
<keyword evidence="5" id="KW-0677">Repeat</keyword>
<dbReference type="CDD" id="cd19543">
    <property type="entry name" value="DCL_NRPS"/>
    <property type="match status" value="1"/>
</dbReference>
<dbReference type="NCBIfam" id="TIGR01733">
    <property type="entry name" value="AA-adenyl-dom"/>
    <property type="match status" value="3"/>
</dbReference>
<evidence type="ECO:0000256" key="7">
    <source>
        <dbReference type="SAM" id="MobiDB-lite"/>
    </source>
</evidence>
<dbReference type="Gene3D" id="1.10.1200.10">
    <property type="entry name" value="ACP-like"/>
    <property type="match status" value="3"/>
</dbReference>
<keyword evidence="4" id="KW-0597">Phosphoprotein</keyword>
<dbReference type="EMBL" id="CP108318">
    <property type="protein sequence ID" value="WTW61705.1"/>
    <property type="molecule type" value="Genomic_DNA"/>
</dbReference>
<dbReference type="InterPro" id="IPR009081">
    <property type="entry name" value="PP-bd_ACP"/>
</dbReference>
<dbReference type="Pfam" id="PF00975">
    <property type="entry name" value="Thioesterase"/>
    <property type="match status" value="1"/>
</dbReference>
<accession>A0AAU2V2Q0</accession>
<feature type="domain" description="Carrier" evidence="8">
    <location>
        <begin position="2486"/>
        <end position="2561"/>
    </location>
</feature>
<dbReference type="Gene3D" id="3.30.559.10">
    <property type="entry name" value="Chloramphenicol acetyltransferase-like domain"/>
    <property type="match status" value="5"/>
</dbReference>
<dbReference type="PROSITE" id="PS50075">
    <property type="entry name" value="CARRIER"/>
    <property type="match status" value="4"/>
</dbReference>
<dbReference type="GO" id="GO:0031177">
    <property type="term" value="F:phosphopantetheine binding"/>
    <property type="evidence" value="ECO:0007669"/>
    <property type="project" value="InterPro"/>
</dbReference>
<dbReference type="InterPro" id="IPR020806">
    <property type="entry name" value="PKS_PP-bd"/>
</dbReference>
<evidence type="ECO:0000256" key="5">
    <source>
        <dbReference type="ARBA" id="ARBA00022737"/>
    </source>
</evidence>
<dbReference type="Gene3D" id="2.30.38.10">
    <property type="entry name" value="Luciferase, Domain 3"/>
    <property type="match status" value="3"/>
</dbReference>
<dbReference type="GO" id="GO:0017000">
    <property type="term" value="P:antibiotic biosynthetic process"/>
    <property type="evidence" value="ECO:0007669"/>
    <property type="project" value="UniProtKB-KW"/>
</dbReference>
<feature type="region of interest" description="Disordered" evidence="7">
    <location>
        <begin position="952"/>
        <end position="973"/>
    </location>
</feature>
<dbReference type="GO" id="GO:0005829">
    <property type="term" value="C:cytosol"/>
    <property type="evidence" value="ECO:0007669"/>
    <property type="project" value="TreeGrafter"/>
</dbReference>
<dbReference type="InterPro" id="IPR010071">
    <property type="entry name" value="AA_adenyl_dom"/>
</dbReference>
<dbReference type="PROSITE" id="PS00012">
    <property type="entry name" value="PHOSPHOPANTETHEINE"/>
    <property type="match status" value="4"/>
</dbReference>
<dbReference type="Pfam" id="PF00668">
    <property type="entry name" value="Condensation"/>
    <property type="match status" value="5"/>
</dbReference>
<dbReference type="NCBIfam" id="TIGR01720">
    <property type="entry name" value="NRPS-para261"/>
    <property type="match status" value="1"/>
</dbReference>
<dbReference type="PANTHER" id="PTHR45527:SF1">
    <property type="entry name" value="FATTY ACID SYNTHASE"/>
    <property type="match status" value="1"/>
</dbReference>
<dbReference type="InterPro" id="IPR025110">
    <property type="entry name" value="AMP-bd_C"/>
</dbReference>
<organism evidence="9">
    <name type="scientific">Streptomyces sp. NBC_00003</name>
    <dbReference type="NCBI Taxonomy" id="2903608"/>
    <lineage>
        <taxon>Bacteria</taxon>
        <taxon>Bacillati</taxon>
        <taxon>Actinomycetota</taxon>
        <taxon>Actinomycetes</taxon>
        <taxon>Kitasatosporales</taxon>
        <taxon>Streptomycetaceae</taxon>
        <taxon>Streptomyces</taxon>
    </lineage>
</organism>
<gene>
    <name evidence="9" type="ORF">OG549_14145</name>
</gene>
<sequence>MTTTHGTVLPLTAGQVEIWLDAQGAGRGNAYNSAGYLDLRGPLDRRRFRAALRRLFDEAECLRARFTDVEGEPRQHIEPLSELPLTERDLRGADDPAQAALAWMGKDLDVPFGLDDFPLMRTALLTLDDEHSYFYLCVHHLLCDGFSQTVLWRRLAELYEAGPDGAVPGGELPPLSVLTDAESAYRESNGARRDAAFWRGRFPEPPELVTLSRRAEPSGLPTGFLRISAPLSAEAARALRDSACRAEVTLPTVAVAAVAVHTQRAAGTDEVLLTLAASARMSARQRAVPGMMANYLPLRVPVRPTLTKGELLRRASRELAQVLKHQRHRVSAIRRDMGLRADDRRPFGPFVNLLPQQASLHLGPCTAEVRNLSTGLVDDLMITVVETAGEGIELHLNANPDRYTPAEAADQLARLTRLVEEFAAADADEPIGGVAARDSDEQAWLRTGTGPERPADFSCVVARVRAQATRRPDAVAVEQDGERLAYGTLVGRASALSRRLPGTGLVGVLAAPGAGFVTAVLAVMGAGAAYVPLDPHAPVARTTALLADNGIDWLIADEEHRALAEQAATAVGRPVRLVTPDGSEDPAGALAPLVGDPRDLAYVIFTSGSTGKPKGAMVQRAGMVNHLLAKIDDLGLGEHDTLVQNAPVTFDISVWQMLAPLAVGGRVLAVDRYTAADPDLLFALTATEGVTVLEVVPSLLRAALDVWDFDGTEIALPSLRHLMVTGEALPADLCRRWLARYPHIPLVNAYGPTECSDDVTHALIRRAPAEGRAVPIGVPVRNTRLYVLGDDLRPVPHGTPGELYVAGAGVGRGYLGAAARTAATFVGDPYGEPGARMYRTGDRVRWDEDGQLTFLERRDDQVKVRGHRIELGEIEAAMRSHPAVADAVVKVTDDANGGKQLVGYCVARDGDTLDPGPVRALLKETLPAYMVPQHILVLDALPLTAHGKVDRKALPLPRPEGGPDQAAATTAEPRSEAEEILCAVFAEILGLPSVGLDDNFFALGGDSISTILAVSRARKAGLSLTPLLIRKHGTPRAVAALATPDAPALATGDDGTGDIELAPIAAQLREDLTVLDERSREYSQYVVLATPEGLGLDALRTAVAAVIDRHAALRTRLSVPAAGLWSLTALAPGAVDASDVVRRVDVSAVADDPAALAAAVREQTGLARARLAPEDGLVTQLVLLDAGAGRQGRLVWLTHHLCVDGVSWRILVPDLAAAVAGNAPDPVPTSYRQWTHLLGEQARSADRIGEFPLWAEQLTGASAPVGTGPLDPVRDTYGSAHRLRLELPADTTTALLSGAPDAHDGEVNDLLLAALAIAVADFRRRHGAATPAGTLVELEGHGREQFTDDVDLSRTVGWFTSVYPVLLGLGDAVDLDDLWAGGPGAGAAVREVRRLLRRLPDHGLGFGLLRHLNPGTIPALARHGTPAIGFNYLGRFRTDAPAGDWSLVTEDGVVGTGTHPLMPLRHTLAVTPVTEDRADGPHLVADWIWAPGVFADADAHDIAHTWFRALDVLVRRARSVEAQAAPEVLPLSPLQKGLLFQAELDKQHTDSYLMQVVLDIEGRFDADTFRRAADVLLTRHAGLRVCFPAVPGQDEHVQTVAARARTPWTEADLTALTDETARAAEIARLTDADWERGFDLATAPLLRFTVLRLPGERVRLLWTLHHLLVDGWSMGVLARELFTLYAAGADPAALPPAPPYRDYFDWLAGQDAPAARAAWRTALDGITEPTRLGTGDGADASRLPEWVARELPEELTSRLTAFAREHSVTLNTVLQACWAVVLGRRTGRSDVVFGAVSSARPPELPGVDAMVGLFMNMLPVRVVLDPAQPFADLVRQVQAQQTDLLEHHHLGLSEVQRVAGVGDLIDTVLSFQNQPRADLTELSALVPHLRLSNGTTRLAAERGLAVLVYPGRRLGLSVQYRPAAYEREAVEAALDQLVQAVSTLLSAPATPLGGLALHQDAEFRRVVGQWGGRASESPRTVIPDVFEGHVARDPAAVAVVDGDTELTYAELDARASKLAHVLIERGAGPEGIVALVLPDPVEMTVAVFAVLKAGAAYLPVDPKYPADRIAFMLADSAPSLLVTTEELAGRLPEPDCETLLVDQVATAAELAAAPERAPVDADRRAALAPHHPAYVIYTSGSTGRPKGVMVDHSGFAAMVASLISKFGVGTDSRVLKFASFSFDASVWELSLSLLAGGTLVIADEECRVPGRPLVDLMNRHRVNLAGLPPVVVGALPEGSTLPDDLTLIVAGEACPPHVMERWAHQVRMFNGYGPTEAVLASTVSDPLHGAGHPPIGRPTEAHRVYVLDEALRPVPAGVTGELYVGGNLARGYLHRPGLTAQRFVADPYGPAGDRMYRTGDLAMWLADGQLHYTGRADDQVQLRGFRIELGEVEAELAAQPEVRQAAALVRTDEERGDRLVAYVVQAAPDAADPDLLRERLARTLPEYMVPAAIVFLDELPLTPQGKLDRRALPDAEEEARAPRGRGPRTPVEEILCGIFADVLGKDAVGIDDDFFAIGGDSLLGTRVVSRIRAALDVELPIRTMFEQRTVAGVAERLGSDEDGVRPALRRTERADGEQLPVSFTQTRLWFLNRLDPESAAENVSFVARLSGPLDVVALDGALEDVVARHESLRTVFPEVDGEPRQVVLDAGVRGALRVREVAPDQLDAASRAEARRPFDLPSQIPFRAFLYRTEPGEHVLQLVVHHIAWDGWSVAPLLRDLSRAYGVRCGGGSGGWAGLPVQYADFAVWQRELLGDEGDASSVVARQLGFWCERLEGLPQELVLPFDRVRPVVTSHRGGVVPFRVGSVAHRGLVRLARESGASLFMVLQAGLAALLSRLGAGVDVPLGSPVAGRLDAALDELVGCFTNTLVLRTDVSGDPSFRVLVGRARETALAAYAHQDVPFERLVEVLDPERSMGRNPLFQVMLILQNNARAELELPGIRAQYEPPDVDEVVFDLNFFLLEQHGSDGAPAGLDGFVEYSRELFDESTVASMADRLVRLLEQVAQEPELTVGAIDVLSDDERRALVGGDGAPATALGDTTVPACFEAQAARTPESVAVVAGDTELSYRELNERSNRLAHELIARGAGPEQLVALALPRDETLVVALLAVLKSGAAYVPADSEGLAEVALLVTDTATAGTLADAALPRLVLDEPATVTALAAHSGADLDDGDRAARLLPGHPAYLLSGVTGVHGALVNRLTWYADAFPEQRTAAVLATTPATGIDGLTELLAPLLSGGSTVLAAPGVTESVSALADAVVRHRIARLTVAPGRLGALAASEELPRMTDATAWMCGDQRLDAAAVERFRTSLPSARLVTCYGSAAAGAVAAPGDRTEHGTDVLIGRPVRDTGALVLDEGLRPVPVGVVGELYLTGAGLARGHAARPGETSSRFVACPVGPDGARMYRTGDRAHWTTDGQLVLAGRHDAPGQLVETAPELDARTAPREPRDPVEEALCALFAQVLGVETVGVDDSFFDLGGHSLLATKLVSRARAALRTALSVRDVFEAPTVAELALRARTGGRPRPALTPAPRTSGLPLSSAQSRLWFLNRLDPESAAYNMPLAVRLTGALDVAALDAALGDVVARHESLRTVFPEVDGEPRQVVLDAGEVWSGLRVQEVTEEQLAELTRAEADRGFDLTSQIPLRAFLHRTATDEHVLLLMLHHIAADGWSLAPLARDLSRAYGVRCGGGSGGWAGLPVQYADFAVWQRELLGDEGDASSVVARQFGFWCERLEGLPQELVLPFDRVRPVVTSHRGGVVPFRVGSVAHRGLVRLARESGASLFMVLQAGLAALLSRLGAGVDVPLGSPVAGRLDAALDELVGCFTNTLVLRTDVSGDPSFRVLVGRARETALAAYAHQDVPFERLVEVLDPERSMGRNPLFQVMLILQNNERPELRMAGLRAVPEHIQADAAKLDLTFNVLEDGPDGGLDGFVEYSADVFDESTVASMADRLVRLLEQVAQEPELTVGAIEVLSDDERRRALVEWNDTARPLPDSTLPQEFQRQAARTPESVAVVAGAIELSYRELNERANRLARELIARGAGPERLVALALPRSEAMVVALLAVLKSGAAYLPIDPAHPGERIALILGDADPALLVTDTATAALLPTTGVPPLVLDEPATVTALAAHSGADLDDGDRAAPLLPGHPAYVLYTSGSTGRPKGVLIEHRNLLNFLLSMAERFPMGPADRLLAVTTWSFDIAGLELYVPLISGAGVVIGGDGVVLDPAALTALIERAGVTVMQATPALWQELTLRDPEAVAGLRVLVGGEAVPQSLAETLTQHAVQVTNLYGPTETTIWSTATELTAGEPVTLGRPVWNTGVLVLDEGLRPVPAGVAGELYLTGAGLARGYVGRPDLTASRFVACPFGPAGARMYRTGDVVRQTPDGRLVFVGRADDQVKVRGFRVELGEVETVLLAHPSVGRAVVVARADGGRGGVLVAYVVPAAGAGPVDGAELREFVARSLPEYMVPLVVALETLPLSPSGKVDRRALPAPDFAAAVSSRAPRDPVEEALCGLFAQVLGLERVGVDDSFFDLGGHSLLAVRLVSRAQTAGLRFTVADVVLHRTVAELAVRTEKAGPAEDGLLDPFAPVLPIRPGGEAPPVFLVHSGLGFSLPYVGLAGYLDRRHPLYGLQSTAAGGVTPMPTDIRDVATEYIGHIRQVRPHGPYRLLGWSYGGVLAHEIAVQLQQAGEEVDFLANLDGYPGRTVRDEETHDDRELLLRALEALGRSREEFADRQVTPAELLDALRTMNHPLAELGEEGVPRLLRLARTHGELMDRFTAGRFDGDMHLLVATREYAPAEADELTGRWADHVDGELRIHRIDCGHEYLMHPGPQAVVGRVIDAALDRLPHTPAAPAAQDAPEEGERTW</sequence>
<dbReference type="Pfam" id="PF13193">
    <property type="entry name" value="AMP-binding_C"/>
    <property type="match status" value="3"/>
</dbReference>
<dbReference type="InterPro" id="IPR023213">
    <property type="entry name" value="CAT-like_dom_sf"/>
</dbReference>
<dbReference type="GO" id="GO:0043041">
    <property type="term" value="P:amino acid activation for nonribosomal peptide biosynthetic process"/>
    <property type="evidence" value="ECO:0007669"/>
    <property type="project" value="TreeGrafter"/>
</dbReference>
<dbReference type="FunFam" id="1.10.1200.10:FF:000016">
    <property type="entry name" value="Non-ribosomal peptide synthase"/>
    <property type="match status" value="2"/>
</dbReference>
<comment type="cofactor">
    <cofactor evidence="1">
        <name>pantetheine 4'-phosphate</name>
        <dbReference type="ChEBI" id="CHEBI:47942"/>
    </cofactor>
</comment>
<dbReference type="Gene3D" id="3.40.50.980">
    <property type="match status" value="6"/>
</dbReference>
<dbReference type="InterPro" id="IPR020845">
    <property type="entry name" value="AMP-binding_CS"/>
</dbReference>
<dbReference type="GO" id="GO:0072330">
    <property type="term" value="P:monocarboxylic acid biosynthetic process"/>
    <property type="evidence" value="ECO:0007669"/>
    <property type="project" value="UniProtKB-ARBA"/>
</dbReference>
<feature type="domain" description="Carrier" evidence="8">
    <location>
        <begin position="972"/>
        <end position="1046"/>
    </location>
</feature>
<dbReference type="Gene3D" id="3.40.50.1820">
    <property type="entry name" value="alpha/beta hydrolase"/>
    <property type="match status" value="1"/>
</dbReference>
<dbReference type="SUPFAM" id="SSF53474">
    <property type="entry name" value="alpha/beta-Hydrolases"/>
    <property type="match status" value="1"/>
</dbReference>
<dbReference type="SMART" id="SM00823">
    <property type="entry name" value="PKS_PP"/>
    <property type="match status" value="4"/>
</dbReference>
<proteinExistence type="inferred from homology"/>
<evidence type="ECO:0000256" key="1">
    <source>
        <dbReference type="ARBA" id="ARBA00001957"/>
    </source>
</evidence>
<dbReference type="NCBIfam" id="NF003417">
    <property type="entry name" value="PRK04813.1"/>
    <property type="match status" value="4"/>
</dbReference>
<dbReference type="GO" id="GO:0003824">
    <property type="term" value="F:catalytic activity"/>
    <property type="evidence" value="ECO:0007669"/>
    <property type="project" value="InterPro"/>
</dbReference>
<feature type="domain" description="Carrier" evidence="8">
    <location>
        <begin position="3446"/>
        <end position="3521"/>
    </location>
</feature>
<dbReference type="InterPro" id="IPR045851">
    <property type="entry name" value="AMP-bd_C_sf"/>
</dbReference>
<dbReference type="Gene3D" id="3.30.300.30">
    <property type="match status" value="3"/>
</dbReference>
<dbReference type="CDD" id="cd05930">
    <property type="entry name" value="A_NRPS"/>
    <property type="match status" value="1"/>
</dbReference>
<reference evidence="9" key="1">
    <citation type="submission" date="2022-10" db="EMBL/GenBank/DDBJ databases">
        <title>The complete genomes of actinobacterial strains from the NBC collection.</title>
        <authorList>
            <person name="Joergensen T.S."/>
            <person name="Alvarez Arevalo M."/>
            <person name="Sterndorff E.B."/>
            <person name="Faurdal D."/>
            <person name="Vuksanovic O."/>
            <person name="Mourched A.-S."/>
            <person name="Charusanti P."/>
            <person name="Shaw S."/>
            <person name="Blin K."/>
            <person name="Weber T."/>
        </authorList>
    </citation>
    <scope>NUCLEOTIDE SEQUENCE</scope>
    <source>
        <strain evidence="9">NBC_00003</strain>
    </source>
</reference>
<evidence type="ECO:0000256" key="2">
    <source>
        <dbReference type="ARBA" id="ARBA00006432"/>
    </source>
</evidence>
<name>A0AAU2V2Q0_9ACTN</name>
<dbReference type="SUPFAM" id="SSF52777">
    <property type="entry name" value="CoA-dependent acyltransferases"/>
    <property type="match status" value="10"/>
</dbReference>
<dbReference type="FunFam" id="2.30.38.10:FF:000001">
    <property type="entry name" value="Non-ribosomal peptide synthetase PvdI"/>
    <property type="match status" value="3"/>
</dbReference>
<evidence type="ECO:0000313" key="9">
    <source>
        <dbReference type="EMBL" id="WTW61705.1"/>
    </source>
</evidence>
<dbReference type="InterPro" id="IPR036736">
    <property type="entry name" value="ACP-like_sf"/>
</dbReference>
<comment type="similarity">
    <text evidence="2">Belongs to the ATP-dependent AMP-binding enzyme family.</text>
</comment>
<evidence type="ECO:0000256" key="4">
    <source>
        <dbReference type="ARBA" id="ARBA00022553"/>
    </source>
</evidence>
<dbReference type="GO" id="GO:0044550">
    <property type="term" value="P:secondary metabolite biosynthetic process"/>
    <property type="evidence" value="ECO:0007669"/>
    <property type="project" value="UniProtKB-ARBA"/>
</dbReference>
<evidence type="ECO:0000256" key="6">
    <source>
        <dbReference type="ARBA" id="ARBA00023194"/>
    </source>
</evidence>
<dbReference type="CDD" id="cd19540">
    <property type="entry name" value="LCL_NRPS-like"/>
    <property type="match status" value="2"/>
</dbReference>
<dbReference type="SUPFAM" id="SSF56801">
    <property type="entry name" value="Acetyl-CoA synthetase-like"/>
    <property type="match status" value="4"/>
</dbReference>
<dbReference type="InterPro" id="IPR001031">
    <property type="entry name" value="Thioesterase"/>
</dbReference>
<dbReference type="Pfam" id="PF00501">
    <property type="entry name" value="AMP-binding"/>
    <property type="match status" value="4"/>
</dbReference>
<dbReference type="CDD" id="cd12116">
    <property type="entry name" value="A_NRPS_Ta1_like"/>
    <property type="match status" value="1"/>
</dbReference>
<dbReference type="FunFam" id="3.40.50.12780:FF:000012">
    <property type="entry name" value="Non-ribosomal peptide synthetase"/>
    <property type="match status" value="2"/>
</dbReference>
<feature type="region of interest" description="Disordered" evidence="7">
    <location>
        <begin position="2467"/>
        <end position="2488"/>
    </location>
</feature>
<dbReference type="PROSITE" id="PS00455">
    <property type="entry name" value="AMP_BINDING"/>
    <property type="match status" value="3"/>
</dbReference>
<dbReference type="InterPro" id="IPR001242">
    <property type="entry name" value="Condensation_dom"/>
</dbReference>
<dbReference type="Gene3D" id="3.30.559.30">
    <property type="entry name" value="Nonribosomal peptide synthetase, condensation domain"/>
    <property type="match status" value="5"/>
</dbReference>
<protein>
    <submittedName>
        <fullName evidence="9">Amino acid adenylation domain-containing protein</fullName>
    </submittedName>
</protein>
<dbReference type="FunFam" id="1.10.1200.10:FF:000005">
    <property type="entry name" value="Nonribosomal peptide synthetase 1"/>
    <property type="match status" value="1"/>
</dbReference>
<dbReference type="InterPro" id="IPR042099">
    <property type="entry name" value="ANL_N_sf"/>
</dbReference>
<keyword evidence="6" id="KW-0045">Antibiotic biosynthesis</keyword>
<feature type="domain" description="Carrier" evidence="8">
    <location>
        <begin position="4502"/>
        <end position="4576"/>
    </location>
</feature>
<dbReference type="FunFam" id="3.30.300.30:FF:000010">
    <property type="entry name" value="Enterobactin synthetase component F"/>
    <property type="match status" value="3"/>
</dbReference>
<dbReference type="PANTHER" id="PTHR45527">
    <property type="entry name" value="NONRIBOSOMAL PEPTIDE SYNTHETASE"/>
    <property type="match status" value="1"/>
</dbReference>
<dbReference type="InterPro" id="IPR010060">
    <property type="entry name" value="NRPS_synth"/>
</dbReference>
<dbReference type="InterPro" id="IPR029058">
    <property type="entry name" value="AB_hydrolase_fold"/>
</dbReference>
<dbReference type="InterPro" id="IPR000873">
    <property type="entry name" value="AMP-dep_synth/lig_dom"/>
</dbReference>
<dbReference type="Pfam" id="PF00550">
    <property type="entry name" value="PP-binding"/>
    <property type="match status" value="4"/>
</dbReference>
<dbReference type="GO" id="GO:0008610">
    <property type="term" value="P:lipid biosynthetic process"/>
    <property type="evidence" value="ECO:0007669"/>
    <property type="project" value="UniProtKB-ARBA"/>
</dbReference>
<dbReference type="SUPFAM" id="SSF47336">
    <property type="entry name" value="ACP-like"/>
    <property type="match status" value="4"/>
</dbReference>
<dbReference type="InterPro" id="IPR006162">
    <property type="entry name" value="Ppantetheine_attach_site"/>
</dbReference>
<dbReference type="FunFam" id="3.40.50.980:FF:000001">
    <property type="entry name" value="Non-ribosomal peptide synthetase"/>
    <property type="match status" value="2"/>
</dbReference>
<evidence type="ECO:0000259" key="8">
    <source>
        <dbReference type="PROSITE" id="PS50075"/>
    </source>
</evidence>